<keyword evidence="3" id="KW-1185">Reference proteome</keyword>
<dbReference type="AlphaFoldDB" id="A0A9W6L0H3"/>
<dbReference type="SUPFAM" id="SSF56300">
    <property type="entry name" value="Metallo-dependent phosphatases"/>
    <property type="match status" value="1"/>
</dbReference>
<dbReference type="Proteomes" id="UP001143463">
    <property type="component" value="Unassembled WGS sequence"/>
</dbReference>
<dbReference type="Pfam" id="PF00149">
    <property type="entry name" value="Metallophos"/>
    <property type="match status" value="1"/>
</dbReference>
<name>A0A9W6L0H3_9PSEU</name>
<dbReference type="InterPro" id="IPR029052">
    <property type="entry name" value="Metallo-depent_PP-like"/>
</dbReference>
<comment type="caution">
    <text evidence="2">The sequence shown here is derived from an EMBL/GenBank/DDBJ whole genome shotgun (WGS) entry which is preliminary data.</text>
</comment>
<feature type="domain" description="Calcineurin-like phosphoesterase" evidence="1">
    <location>
        <begin position="1"/>
        <end position="233"/>
    </location>
</feature>
<proteinExistence type="predicted"/>
<accession>A0A9W6L0H3</accession>
<dbReference type="InterPro" id="IPR004843">
    <property type="entry name" value="Calcineurin-like_PHP"/>
</dbReference>
<dbReference type="EMBL" id="BSFQ01000005">
    <property type="protein sequence ID" value="GLL10758.1"/>
    <property type="molecule type" value="Genomic_DNA"/>
</dbReference>
<dbReference type="GO" id="GO:0016787">
    <property type="term" value="F:hydrolase activity"/>
    <property type="evidence" value="ECO:0007669"/>
    <property type="project" value="InterPro"/>
</dbReference>
<evidence type="ECO:0000313" key="3">
    <source>
        <dbReference type="Proteomes" id="UP001143463"/>
    </source>
</evidence>
<dbReference type="Gene3D" id="3.60.21.10">
    <property type="match status" value="1"/>
</dbReference>
<organism evidence="2 3">
    <name type="scientific">Pseudonocardia halophobica</name>
    <dbReference type="NCBI Taxonomy" id="29401"/>
    <lineage>
        <taxon>Bacteria</taxon>
        <taxon>Bacillati</taxon>
        <taxon>Actinomycetota</taxon>
        <taxon>Actinomycetes</taxon>
        <taxon>Pseudonocardiales</taxon>
        <taxon>Pseudonocardiaceae</taxon>
        <taxon>Pseudonocardia</taxon>
    </lineage>
</organism>
<gene>
    <name evidence="2" type="ORF">GCM10017577_18980</name>
</gene>
<reference evidence="2" key="1">
    <citation type="journal article" date="2014" name="Int. J. Syst. Evol. Microbiol.">
        <title>Complete genome sequence of Corynebacterium casei LMG S-19264T (=DSM 44701T), isolated from a smear-ripened cheese.</title>
        <authorList>
            <consortium name="US DOE Joint Genome Institute (JGI-PGF)"/>
            <person name="Walter F."/>
            <person name="Albersmeier A."/>
            <person name="Kalinowski J."/>
            <person name="Ruckert C."/>
        </authorList>
    </citation>
    <scope>NUCLEOTIDE SEQUENCE</scope>
    <source>
        <strain evidence="2">VKM Ac-1069</strain>
    </source>
</reference>
<reference evidence="2" key="2">
    <citation type="submission" date="2023-01" db="EMBL/GenBank/DDBJ databases">
        <authorList>
            <person name="Sun Q."/>
            <person name="Evtushenko L."/>
        </authorList>
    </citation>
    <scope>NUCLEOTIDE SEQUENCE</scope>
    <source>
        <strain evidence="2">VKM Ac-1069</strain>
    </source>
</reference>
<evidence type="ECO:0000313" key="2">
    <source>
        <dbReference type="EMBL" id="GLL10758.1"/>
    </source>
</evidence>
<protein>
    <submittedName>
        <fullName evidence="2">Metallophosphoesterase</fullName>
    </submittedName>
</protein>
<dbReference type="RefSeq" id="WP_037041268.1">
    <property type="nucleotide sequence ID" value="NZ_BAAAUZ010000057.1"/>
</dbReference>
<evidence type="ECO:0000259" key="1">
    <source>
        <dbReference type="Pfam" id="PF00149"/>
    </source>
</evidence>
<sequence>MRVHVVSDVHGNVEALARAADGADAVFVLGDLIDFVDYRNPEGGILGRVLGPEVSRRFGEVRRSGGPGDLREFARQAWSRIPDPAAVIEEAIAEQYEAMFPVLPDPTWAIPGNVDVPDLWPAHVRSGTRVPDGEVVEICGLRVGFVGGVPLPPGFPPRRGGPWRPHLVPSEDYVAAVGKLTDVELLCTHAPPAVPALHYDVVTKRRELPGQGLVELIERDRPRAALFGHVHQPLAQRARLGPTECVNVGHFRKTGEPYVLRW</sequence>